<evidence type="ECO:0000256" key="1">
    <source>
        <dbReference type="SAM" id="Phobius"/>
    </source>
</evidence>
<evidence type="ECO:0000313" key="2">
    <source>
        <dbReference type="EMBL" id="AZG77444.1"/>
    </source>
</evidence>
<dbReference type="KEGG" id="mros:EHO51_12280"/>
<feature type="transmembrane region" description="Helical" evidence="1">
    <location>
        <begin position="7"/>
        <end position="24"/>
    </location>
</feature>
<gene>
    <name evidence="2" type="ORF">EHO51_12280</name>
</gene>
<organism evidence="2 3">
    <name type="scientific">Methylocystis rosea</name>
    <dbReference type="NCBI Taxonomy" id="173366"/>
    <lineage>
        <taxon>Bacteria</taxon>
        <taxon>Pseudomonadati</taxon>
        <taxon>Pseudomonadota</taxon>
        <taxon>Alphaproteobacteria</taxon>
        <taxon>Hyphomicrobiales</taxon>
        <taxon>Methylocystaceae</taxon>
        <taxon>Methylocystis</taxon>
    </lineage>
</organism>
<dbReference type="EMBL" id="CP034086">
    <property type="protein sequence ID" value="AZG77444.1"/>
    <property type="molecule type" value="Genomic_DNA"/>
</dbReference>
<keyword evidence="1" id="KW-0472">Membrane</keyword>
<dbReference type="AlphaFoldDB" id="A0A3G8M761"/>
<keyword evidence="1" id="KW-0812">Transmembrane</keyword>
<keyword evidence="1" id="KW-1133">Transmembrane helix</keyword>
<dbReference type="Proteomes" id="UP000273982">
    <property type="component" value="Chromosome"/>
</dbReference>
<feature type="transmembrane region" description="Helical" evidence="1">
    <location>
        <begin position="77"/>
        <end position="98"/>
    </location>
</feature>
<evidence type="ECO:0000313" key="3">
    <source>
        <dbReference type="Proteomes" id="UP000273982"/>
    </source>
</evidence>
<accession>A0A3G8M761</accession>
<dbReference type="RefSeq" id="WP_124739141.1">
    <property type="nucleotide sequence ID" value="NZ_CP034086.1"/>
</dbReference>
<reference evidence="2 3" key="1">
    <citation type="submission" date="2018-11" db="EMBL/GenBank/DDBJ databases">
        <title>Genome squencing of methanotrophic bacteria isolated from alkaline groundwater in Korea.</title>
        <authorList>
            <person name="Nguyen L.N."/>
        </authorList>
    </citation>
    <scope>NUCLEOTIDE SEQUENCE [LARGE SCALE GENOMIC DNA]</scope>
    <source>
        <strain evidence="2 3">GW6</strain>
    </source>
</reference>
<protein>
    <submittedName>
        <fullName evidence="2">Uncharacterized protein</fullName>
    </submittedName>
</protein>
<sequence length="107" mass="11274">MKDVARIVIAMLVWLAVFSALYGLEGVGCAAGWHRIPINGATLFQAAMTLAFFVALLILVAVLVALRSPRFRSASPFVAHISIILAVAALVAGAWTLFPALALSHCA</sequence>
<name>A0A3G8M761_9HYPH</name>
<proteinExistence type="predicted"/>
<feature type="transmembrane region" description="Helical" evidence="1">
    <location>
        <begin position="44"/>
        <end position="65"/>
    </location>
</feature>